<proteinExistence type="predicted"/>
<dbReference type="AlphaFoldDB" id="A0A9E8SMC3"/>
<dbReference type="Proteomes" id="UP001164653">
    <property type="component" value="Chromosome"/>
</dbReference>
<reference evidence="1" key="1">
    <citation type="submission" date="2022-11" db="EMBL/GenBank/DDBJ databases">
        <title>Dyadobacter pollutisoli sp. nov., isolated from plastic dumped soil.</title>
        <authorList>
            <person name="Kim J.M."/>
            <person name="Kim K.R."/>
            <person name="Lee J.K."/>
            <person name="Hao L."/>
            <person name="Jeon C.O."/>
        </authorList>
    </citation>
    <scope>NUCLEOTIDE SEQUENCE</scope>
    <source>
        <strain evidence="1">U1</strain>
    </source>
</reference>
<dbReference type="RefSeq" id="WP_244824659.1">
    <property type="nucleotide sequence ID" value="NZ_CP112998.1"/>
</dbReference>
<protein>
    <submittedName>
        <fullName evidence="1">Uncharacterized protein</fullName>
    </submittedName>
</protein>
<organism evidence="1 2">
    <name type="scientific">Dyadobacter pollutisoli</name>
    <dbReference type="NCBI Taxonomy" id="2910158"/>
    <lineage>
        <taxon>Bacteria</taxon>
        <taxon>Pseudomonadati</taxon>
        <taxon>Bacteroidota</taxon>
        <taxon>Cytophagia</taxon>
        <taxon>Cytophagales</taxon>
        <taxon>Spirosomataceae</taxon>
        <taxon>Dyadobacter</taxon>
    </lineage>
</organism>
<name>A0A9E8SMC3_9BACT</name>
<gene>
    <name evidence="1" type="ORF">ON006_04225</name>
</gene>
<dbReference type="KEGG" id="dpf:ON006_04225"/>
<dbReference type="EMBL" id="CP112998">
    <property type="protein sequence ID" value="WAC13169.1"/>
    <property type="molecule type" value="Genomic_DNA"/>
</dbReference>
<sequence length="63" mass="7535">MNFQLCERIPEDNFYRKLRETLDLQSIYSDTEICMVAPETRLLHFDIKGTYSCYHLNCLVETI</sequence>
<evidence type="ECO:0000313" key="1">
    <source>
        <dbReference type="EMBL" id="WAC13169.1"/>
    </source>
</evidence>
<evidence type="ECO:0000313" key="2">
    <source>
        <dbReference type="Proteomes" id="UP001164653"/>
    </source>
</evidence>
<accession>A0A9E8SMC3</accession>
<keyword evidence="2" id="KW-1185">Reference proteome</keyword>